<dbReference type="Proteomes" id="UP000196082">
    <property type="component" value="Unassembled WGS sequence"/>
</dbReference>
<evidence type="ECO:0000313" key="2">
    <source>
        <dbReference type="EMBL" id="OUM28263.1"/>
    </source>
</evidence>
<evidence type="ECO:0008006" key="4">
    <source>
        <dbReference type="Google" id="ProtNLM"/>
    </source>
</evidence>
<evidence type="ECO:0000256" key="1">
    <source>
        <dbReference type="SAM" id="MobiDB-lite"/>
    </source>
</evidence>
<feature type="region of interest" description="Disordered" evidence="1">
    <location>
        <begin position="1"/>
        <end position="22"/>
    </location>
</feature>
<protein>
    <recommendedName>
        <fullName evidence="4">DUF2313 domain-containing protein</fullName>
    </recommendedName>
</protein>
<sequence length="214" mass="23339">MAMTEDDYRDQLQQLFPPGPAFDPELQPDVAQLIDGSAPELARVDAAGAQLSLEQNPATVTWLLPDWEAYLGLPDVCTVPGSQTLEERRQAVINKLTATGAPQRSYYLSLADQAGVEAQIAEFRPPRVGPAVAGDFLYGDGWPWAWQVQVPIDHFGTVEAAALDCRLQLEAPEYTDVRMGFGLEVVQGIAEKVDQLFNAIHYVAPVAVGGYKDL</sequence>
<name>A0A1Y3KZ52_PSEPU</name>
<accession>A0A1Y3KZ52</accession>
<dbReference type="AlphaFoldDB" id="A0A1Y3KZ52"/>
<gene>
    <name evidence="2" type="ORF">B8W72_20605</name>
</gene>
<evidence type="ECO:0000313" key="3">
    <source>
        <dbReference type="Proteomes" id="UP000196082"/>
    </source>
</evidence>
<reference evidence="2 3" key="1">
    <citation type="submission" date="2017-05" db="EMBL/GenBank/DDBJ databases">
        <title>Whole genome sequence of Pseudomonas putida isolate 1312 commercialized as a biostimulant.</title>
        <authorList>
            <person name="Crovadore J."/>
            <person name="Blanc P."/>
            <person name="Chablais R."/>
            <person name="Cochard B."/>
            <person name="Grizard D."/>
            <person name="Lefort F."/>
        </authorList>
    </citation>
    <scope>NUCLEOTIDE SEQUENCE [LARGE SCALE GENOMIC DNA]</scope>
    <source>
        <strain evidence="2 3">1312</strain>
    </source>
</reference>
<organism evidence="2 3">
    <name type="scientific">Pseudomonas putida</name>
    <name type="common">Arthrobacter siderocapsulatus</name>
    <dbReference type="NCBI Taxonomy" id="303"/>
    <lineage>
        <taxon>Bacteria</taxon>
        <taxon>Pseudomonadati</taxon>
        <taxon>Pseudomonadota</taxon>
        <taxon>Gammaproteobacteria</taxon>
        <taxon>Pseudomonadales</taxon>
        <taxon>Pseudomonadaceae</taxon>
        <taxon>Pseudomonas</taxon>
    </lineage>
</organism>
<dbReference type="Pfam" id="PF10076">
    <property type="entry name" value="Phage_Mu_Gp48"/>
    <property type="match status" value="1"/>
</dbReference>
<dbReference type="RefSeq" id="WP_086977671.1">
    <property type="nucleotide sequence ID" value="NZ_NFSB01000084.1"/>
</dbReference>
<comment type="caution">
    <text evidence="2">The sequence shown here is derived from an EMBL/GenBank/DDBJ whole genome shotgun (WGS) entry which is preliminary data.</text>
</comment>
<dbReference type="EMBL" id="NFSB01000084">
    <property type="protein sequence ID" value="OUM28263.1"/>
    <property type="molecule type" value="Genomic_DNA"/>
</dbReference>
<proteinExistence type="predicted"/>
<dbReference type="InterPro" id="IPR018755">
    <property type="entry name" value="Phage_Mu_Gp48"/>
</dbReference>